<dbReference type="InterPro" id="IPR050951">
    <property type="entry name" value="Retrovirus_Pol_polyprotein"/>
</dbReference>
<dbReference type="Pfam" id="PF17917">
    <property type="entry name" value="RT_RNaseH"/>
    <property type="match status" value="1"/>
</dbReference>
<organism evidence="9 10">
    <name type="scientific">Daphnia sinensis</name>
    <dbReference type="NCBI Taxonomy" id="1820382"/>
    <lineage>
        <taxon>Eukaryota</taxon>
        <taxon>Metazoa</taxon>
        <taxon>Ecdysozoa</taxon>
        <taxon>Arthropoda</taxon>
        <taxon>Crustacea</taxon>
        <taxon>Branchiopoda</taxon>
        <taxon>Diplostraca</taxon>
        <taxon>Cladocera</taxon>
        <taxon>Anomopoda</taxon>
        <taxon>Daphniidae</taxon>
        <taxon>Daphnia</taxon>
        <taxon>Daphnia similis group</taxon>
    </lineage>
</organism>
<accession>A0AAD5L342</accession>
<dbReference type="InterPro" id="IPR012337">
    <property type="entry name" value="RNaseH-like_sf"/>
</dbReference>
<dbReference type="PANTHER" id="PTHR37984">
    <property type="entry name" value="PROTEIN CBG26694"/>
    <property type="match status" value="1"/>
</dbReference>
<dbReference type="CDD" id="cd01647">
    <property type="entry name" value="RT_LTR"/>
    <property type="match status" value="1"/>
</dbReference>
<evidence type="ECO:0000256" key="3">
    <source>
        <dbReference type="ARBA" id="ARBA00022695"/>
    </source>
</evidence>
<dbReference type="AlphaFoldDB" id="A0AAD5L342"/>
<dbReference type="Gene3D" id="1.10.340.70">
    <property type="match status" value="1"/>
</dbReference>
<dbReference type="InterPro" id="IPR001584">
    <property type="entry name" value="Integrase_cat-core"/>
</dbReference>
<name>A0AAD5L342_9CRUS</name>
<dbReference type="InterPro" id="IPR041588">
    <property type="entry name" value="Integrase_H2C2"/>
</dbReference>
<evidence type="ECO:0000256" key="4">
    <source>
        <dbReference type="ARBA" id="ARBA00022722"/>
    </source>
</evidence>
<dbReference type="GO" id="GO:0003964">
    <property type="term" value="F:RNA-directed DNA polymerase activity"/>
    <property type="evidence" value="ECO:0007669"/>
    <property type="project" value="UniProtKB-KW"/>
</dbReference>
<reference evidence="9 10" key="1">
    <citation type="submission" date="2022-05" db="EMBL/GenBank/DDBJ databases">
        <title>A multi-omics perspective on studying reproductive biology in Daphnia sinensis.</title>
        <authorList>
            <person name="Jia J."/>
        </authorList>
    </citation>
    <scope>NUCLEOTIDE SEQUENCE [LARGE SCALE GENOMIC DNA]</scope>
    <source>
        <strain evidence="9 10">WSL</strain>
    </source>
</reference>
<evidence type="ECO:0000256" key="6">
    <source>
        <dbReference type="ARBA" id="ARBA00022801"/>
    </source>
</evidence>
<evidence type="ECO:0000313" key="10">
    <source>
        <dbReference type="Proteomes" id="UP000820818"/>
    </source>
</evidence>
<evidence type="ECO:0000313" key="9">
    <source>
        <dbReference type="EMBL" id="KAI9565641.1"/>
    </source>
</evidence>
<dbReference type="EMBL" id="WJBH02000001">
    <property type="protein sequence ID" value="KAI9565641.1"/>
    <property type="molecule type" value="Genomic_DNA"/>
</dbReference>
<feature type="domain" description="Integrase catalytic" evidence="8">
    <location>
        <begin position="883"/>
        <end position="1046"/>
    </location>
</feature>
<dbReference type="GO" id="GO:0016787">
    <property type="term" value="F:hydrolase activity"/>
    <property type="evidence" value="ECO:0007669"/>
    <property type="project" value="UniProtKB-KW"/>
</dbReference>
<dbReference type="Pfam" id="PF00078">
    <property type="entry name" value="RVT_1"/>
    <property type="match status" value="1"/>
</dbReference>
<dbReference type="Pfam" id="PF17921">
    <property type="entry name" value="Integrase_H2C2"/>
    <property type="match status" value="1"/>
</dbReference>
<evidence type="ECO:0000259" key="8">
    <source>
        <dbReference type="PROSITE" id="PS50994"/>
    </source>
</evidence>
<dbReference type="GO" id="GO:0042575">
    <property type="term" value="C:DNA polymerase complex"/>
    <property type="evidence" value="ECO:0007669"/>
    <property type="project" value="UniProtKB-ARBA"/>
</dbReference>
<dbReference type="InterPro" id="IPR036397">
    <property type="entry name" value="RNaseH_sf"/>
</dbReference>
<dbReference type="Gene3D" id="3.30.70.270">
    <property type="match status" value="1"/>
</dbReference>
<dbReference type="FunFam" id="3.10.10.10:FF:000002">
    <property type="entry name" value="Retrovirus-related Pol polyprotein from transposon 17.6-like protein"/>
    <property type="match status" value="1"/>
</dbReference>
<dbReference type="Pfam" id="PF00665">
    <property type="entry name" value="rve"/>
    <property type="match status" value="1"/>
</dbReference>
<keyword evidence="3" id="KW-0548">Nucleotidyltransferase</keyword>
<evidence type="ECO:0000256" key="2">
    <source>
        <dbReference type="ARBA" id="ARBA00022679"/>
    </source>
</evidence>
<dbReference type="InterPro" id="IPR043502">
    <property type="entry name" value="DNA/RNA_pol_sf"/>
</dbReference>
<dbReference type="InterPro" id="IPR000477">
    <property type="entry name" value="RT_dom"/>
</dbReference>
<dbReference type="InterPro" id="IPR043128">
    <property type="entry name" value="Rev_trsase/Diguanyl_cyclase"/>
</dbReference>
<dbReference type="Proteomes" id="UP000820818">
    <property type="component" value="Linkage Group LG1"/>
</dbReference>
<dbReference type="FunFam" id="3.10.20.370:FF:000001">
    <property type="entry name" value="Retrovirus-related Pol polyprotein from transposon 17.6-like protein"/>
    <property type="match status" value="1"/>
</dbReference>
<comment type="caution">
    <text evidence="9">The sequence shown here is derived from an EMBL/GenBank/DDBJ whole genome shotgun (WGS) entry which is preliminary data.</text>
</comment>
<dbReference type="EC" id="2.7.7.49" evidence="1"/>
<dbReference type="Gene3D" id="3.10.20.370">
    <property type="match status" value="1"/>
</dbReference>
<gene>
    <name evidence="9" type="ORF">GHT06_009433</name>
</gene>
<dbReference type="Gene3D" id="3.10.10.10">
    <property type="entry name" value="HIV Type 1 Reverse Transcriptase, subunit A, domain 1"/>
    <property type="match status" value="1"/>
</dbReference>
<dbReference type="GO" id="GO:0015074">
    <property type="term" value="P:DNA integration"/>
    <property type="evidence" value="ECO:0007669"/>
    <property type="project" value="InterPro"/>
</dbReference>
<dbReference type="GO" id="GO:0004519">
    <property type="term" value="F:endonuclease activity"/>
    <property type="evidence" value="ECO:0007669"/>
    <property type="project" value="UniProtKB-KW"/>
</dbReference>
<dbReference type="Gene3D" id="3.30.420.10">
    <property type="entry name" value="Ribonuclease H-like superfamily/Ribonuclease H"/>
    <property type="match status" value="1"/>
</dbReference>
<evidence type="ECO:0000256" key="5">
    <source>
        <dbReference type="ARBA" id="ARBA00022759"/>
    </source>
</evidence>
<keyword evidence="4" id="KW-0540">Nuclease</keyword>
<dbReference type="PROSITE" id="PS50994">
    <property type="entry name" value="INTEGRASE"/>
    <property type="match status" value="1"/>
</dbReference>
<dbReference type="SUPFAM" id="SSF53098">
    <property type="entry name" value="Ribonuclease H-like"/>
    <property type="match status" value="1"/>
</dbReference>
<dbReference type="SUPFAM" id="SSF56672">
    <property type="entry name" value="DNA/RNA polymerases"/>
    <property type="match status" value="1"/>
</dbReference>
<evidence type="ECO:0000256" key="1">
    <source>
        <dbReference type="ARBA" id="ARBA00012493"/>
    </source>
</evidence>
<keyword evidence="2" id="KW-0808">Transferase</keyword>
<dbReference type="PANTHER" id="PTHR37984:SF5">
    <property type="entry name" value="PROTEIN NYNRIN-LIKE"/>
    <property type="match status" value="1"/>
</dbReference>
<protein>
    <recommendedName>
        <fullName evidence="1">RNA-directed DNA polymerase</fullName>
        <ecNumber evidence="1">2.7.7.49</ecNumber>
    </recommendedName>
</protein>
<keyword evidence="7" id="KW-0695">RNA-directed DNA polymerase</keyword>
<keyword evidence="5" id="KW-0255">Endonuclease</keyword>
<dbReference type="GO" id="GO:0003676">
    <property type="term" value="F:nucleic acid binding"/>
    <property type="evidence" value="ECO:0007669"/>
    <property type="project" value="InterPro"/>
</dbReference>
<keyword evidence="10" id="KW-1185">Reference proteome</keyword>
<dbReference type="FunFam" id="3.30.70.270:FF:000020">
    <property type="entry name" value="Transposon Tf2-6 polyprotein-like Protein"/>
    <property type="match status" value="1"/>
</dbReference>
<sequence length="1178" mass="135003">MADDQLAILIGIVQNQHDLQQRMVEQNRQRNHELPTYSGKAEEDVLEFVETVNREAVAGNWPENQKLQLAKGALREIASEWRWLHDAEAPRDWEGWSAALCAAFRKRYTFGEWEKMVTAKVQQTNETGPQYALAKAKLRRHCPYPMTEADFVPYLVQGIRHRQFRTVMLQNLPPTTTAFIQVYGLLEQNSDKAPERESELEARIETQTQELLELRKQMGKTPRFQPYQTRTGRQTDTRTDTTGRERFSVIIEPFTDHKFHSPPETYQTDRAVIVPPLSLAFLPIPKQTDDKGSSHSQCLIVNRSFSANPGAEWVIPNSILTELGDHYYVSILNPTKKSITVQSGQQVSGIESIEEAQWSVLGDNLEVSSVSREDKSIPEFLQQTLDTIPVEYRSQMEKLLTRYGHLFHENDPSFLKSTTVAAHHINTENHQPIRSAPYRVSHTEREAIRSQVEEMLQAGIIEPSTSPWSSPVVMVPKKNGELRFCIDYRKLNAVTVRDVYPLPRIDDFLDHLGGATVFTCLDLKSGYWQIPMGKESQQKTAISVLRSFLGAVSFYRRFFDHFASLLAPLYELLKKNASWKWDRKHELAFQYVKMRLVNAPVLSHPTATGKFEVHVDASGVGLGAVLMQANLITNEFHPISYLSRRLTPAETNYHSNELECLALVWALTKLRHYLYGQVFTVKTDNNVVRWLSQKKDIRGKLARWVLILQEFNFSIEHLKGTENKVADALSRYPVTGDDPSLPEVLRDVCNYRIYSKEELAAWQQGDSTIREPLLQLQGLRPDDGQSNETLEKFVLENGVLYRKGDTHQRKFRLVVPSLLRREILSNCHDTPDSGHFGVAKTTEKVSKNYWWPGLSLSVKSYVAACSFCQKNKSKTSTPVGKLHPISPPARIFSLIGIDHLGPFRLTASGNRYLLVAIDYLSKWVIAKPVASKAAAFIRTFLETEVIAQHGYPHRIITDRGTGFTAKLLHNQLQQWGIDHSFITTEHHQSNGQVERINRSLVMAFKPFVNTTHSDWDAKITHATLAINTAKQESTKASPFEIVYGRQPEFPSEQQFPWPPEDKESLQHFLRRVTRLRKKIQWRLVVQQRRVKERYDKSRKKSPQFSVGDLVLVARTLRFPQLTQKLLPKFIGPFQIAEKRSSLIYLVESLPAARKKMWRRFPAHVNQLKLKLESGEAVL</sequence>
<dbReference type="InterPro" id="IPR041373">
    <property type="entry name" value="RT_RNaseH"/>
</dbReference>
<dbReference type="CDD" id="cd09274">
    <property type="entry name" value="RNase_HI_RT_Ty3"/>
    <property type="match status" value="1"/>
</dbReference>
<dbReference type="FunFam" id="1.10.340.70:FF:000001">
    <property type="entry name" value="Retrovirus-related Pol polyprotein from transposon gypsy-like Protein"/>
    <property type="match status" value="1"/>
</dbReference>
<keyword evidence="6" id="KW-0378">Hydrolase</keyword>
<evidence type="ECO:0000256" key="7">
    <source>
        <dbReference type="ARBA" id="ARBA00022918"/>
    </source>
</evidence>
<proteinExistence type="predicted"/>